<evidence type="ECO:0000313" key="2">
    <source>
        <dbReference type="Proteomes" id="UP000265080"/>
    </source>
</evidence>
<reference evidence="1" key="3">
    <citation type="submission" date="2025-09" db="UniProtKB">
        <authorList>
            <consortium name="Ensembl"/>
        </authorList>
    </citation>
    <scope>IDENTIFICATION</scope>
</reference>
<protein>
    <submittedName>
        <fullName evidence="1">Uncharacterized protein</fullName>
    </submittedName>
</protein>
<sequence length="85" mass="9802">MEIWFLAPLHVEVFWGKRLNTKLLPMGGEHLAIAALMPLVCECMSERMYEKHYKLLRFPTTTVQESPPSLIIRRSSVISKFNTAP</sequence>
<dbReference type="Ensembl" id="ENSAPET00000009117.1">
    <property type="protein sequence ID" value="ENSAPEP00000008869.1"/>
    <property type="gene ID" value="ENSAPEG00000006391.1"/>
</dbReference>
<dbReference type="Proteomes" id="UP000265080">
    <property type="component" value="Chromosome 9"/>
</dbReference>
<reference evidence="1 2" key="1">
    <citation type="submission" date="2018-03" db="EMBL/GenBank/DDBJ databases">
        <title>Finding Nemo's genes: A chromosome-scale reference assembly of the genome of the orange clownfish Amphiprion percula.</title>
        <authorList>
            <person name="Lehmann R."/>
        </authorList>
    </citation>
    <scope>NUCLEOTIDE SEQUENCE</scope>
</reference>
<organism evidence="1 2">
    <name type="scientific">Amphiprion percula</name>
    <name type="common">Orange clownfish</name>
    <name type="synonym">Lutjanus percula</name>
    <dbReference type="NCBI Taxonomy" id="161767"/>
    <lineage>
        <taxon>Eukaryota</taxon>
        <taxon>Metazoa</taxon>
        <taxon>Chordata</taxon>
        <taxon>Craniata</taxon>
        <taxon>Vertebrata</taxon>
        <taxon>Euteleostomi</taxon>
        <taxon>Actinopterygii</taxon>
        <taxon>Neopterygii</taxon>
        <taxon>Teleostei</taxon>
        <taxon>Neoteleostei</taxon>
        <taxon>Acanthomorphata</taxon>
        <taxon>Ovalentaria</taxon>
        <taxon>Pomacentridae</taxon>
        <taxon>Amphiprion</taxon>
    </lineage>
</organism>
<evidence type="ECO:0000313" key="1">
    <source>
        <dbReference type="Ensembl" id="ENSAPEP00000008869.1"/>
    </source>
</evidence>
<dbReference type="AlphaFoldDB" id="A0A3P8SB51"/>
<accession>A0A3P8SB51</accession>
<reference evidence="1" key="2">
    <citation type="submission" date="2025-08" db="UniProtKB">
        <authorList>
            <consortium name="Ensembl"/>
        </authorList>
    </citation>
    <scope>IDENTIFICATION</scope>
</reference>
<name>A0A3P8SB51_AMPPE</name>
<proteinExistence type="predicted"/>
<keyword evidence="2" id="KW-1185">Reference proteome</keyword>